<evidence type="ECO:0000313" key="2">
    <source>
        <dbReference type="EMBL" id="ROQ28704.1"/>
    </source>
</evidence>
<protein>
    <submittedName>
        <fullName evidence="2">Amino acid ABC transporter substrate-binding protein (PAAT family)</fullName>
    </submittedName>
</protein>
<organism evidence="2 3">
    <name type="scientific">Gallaecimonas pentaromativorans</name>
    <dbReference type="NCBI Taxonomy" id="584787"/>
    <lineage>
        <taxon>Bacteria</taxon>
        <taxon>Pseudomonadati</taxon>
        <taxon>Pseudomonadota</taxon>
        <taxon>Gammaproteobacteria</taxon>
        <taxon>Enterobacterales</taxon>
        <taxon>Gallaecimonadaceae</taxon>
        <taxon>Gallaecimonas</taxon>
    </lineage>
</organism>
<dbReference type="SUPFAM" id="SSF53850">
    <property type="entry name" value="Periplasmic binding protein-like II"/>
    <property type="match status" value="1"/>
</dbReference>
<proteinExistence type="predicted"/>
<dbReference type="AlphaFoldDB" id="A0A3N1P9M5"/>
<dbReference type="STRING" id="584787.GCA_001247655_00109"/>
<dbReference type="Gene3D" id="3.40.190.10">
    <property type="entry name" value="Periplasmic binding protein-like II"/>
    <property type="match status" value="2"/>
</dbReference>
<sequence>MRLLIVVLLFACSLAQADVMKMASLEWPPYAGSKLPGQGTVISKLRAALATQGHQLQVTFLPWQRALLLVNQDSDYVAYGPEYHDGERDQIFISSDVVGYGPLGIAYRKAHPLVWKRQADLYKYRIGVVRDYLNTALFDNAVEQGLQPVDQADSDRQNLLKLAYGRVDGAVVDLKVMAYWLEHDEKLAPFKEALVASPQLLEKKALYVNFRRGDRGQRWQAILNRGLKALAQAQ</sequence>
<evidence type="ECO:0000313" key="3">
    <source>
        <dbReference type="Proteomes" id="UP000268033"/>
    </source>
</evidence>
<keyword evidence="1" id="KW-0732">Signal</keyword>
<keyword evidence="3" id="KW-1185">Reference proteome</keyword>
<comment type="caution">
    <text evidence="2">The sequence shown here is derived from an EMBL/GenBank/DDBJ whole genome shotgun (WGS) entry which is preliminary data.</text>
</comment>
<dbReference type="EMBL" id="RJUL01000003">
    <property type="protein sequence ID" value="ROQ28704.1"/>
    <property type="molecule type" value="Genomic_DNA"/>
</dbReference>
<evidence type="ECO:0000256" key="1">
    <source>
        <dbReference type="SAM" id="SignalP"/>
    </source>
</evidence>
<gene>
    <name evidence="2" type="ORF">EDC28_103297</name>
</gene>
<accession>A0A3N1P9M5</accession>
<dbReference type="Proteomes" id="UP000268033">
    <property type="component" value="Unassembled WGS sequence"/>
</dbReference>
<reference evidence="2 3" key="1">
    <citation type="submission" date="2018-11" db="EMBL/GenBank/DDBJ databases">
        <title>Genomic Encyclopedia of Type Strains, Phase IV (KMG-IV): sequencing the most valuable type-strain genomes for metagenomic binning, comparative biology and taxonomic classification.</title>
        <authorList>
            <person name="Goeker M."/>
        </authorList>
    </citation>
    <scope>NUCLEOTIDE SEQUENCE [LARGE SCALE GENOMIC DNA]</scope>
    <source>
        <strain evidence="2 3">DSM 21945</strain>
    </source>
</reference>
<name>A0A3N1P9M5_9GAMM</name>
<feature type="signal peptide" evidence="1">
    <location>
        <begin position="1"/>
        <end position="17"/>
    </location>
</feature>
<dbReference type="RefSeq" id="WP_123421099.1">
    <property type="nucleotide sequence ID" value="NZ_RJUL01000003.1"/>
</dbReference>
<feature type="chain" id="PRO_5018136608" evidence="1">
    <location>
        <begin position="18"/>
        <end position="234"/>
    </location>
</feature>